<evidence type="ECO:0000313" key="2">
    <source>
        <dbReference type="EMBL" id="GBP15761.1"/>
    </source>
</evidence>
<gene>
    <name evidence="2" type="ORF">EVAR_93943_1</name>
</gene>
<proteinExistence type="predicted"/>
<reference evidence="2 3" key="1">
    <citation type="journal article" date="2019" name="Commun. Biol.">
        <title>The bagworm genome reveals a unique fibroin gene that provides high tensile strength.</title>
        <authorList>
            <person name="Kono N."/>
            <person name="Nakamura H."/>
            <person name="Ohtoshi R."/>
            <person name="Tomita M."/>
            <person name="Numata K."/>
            <person name="Arakawa K."/>
        </authorList>
    </citation>
    <scope>NUCLEOTIDE SEQUENCE [LARGE SCALE GENOMIC DNA]</scope>
</reference>
<evidence type="ECO:0000313" key="3">
    <source>
        <dbReference type="Proteomes" id="UP000299102"/>
    </source>
</evidence>
<dbReference type="Proteomes" id="UP000299102">
    <property type="component" value="Unassembled WGS sequence"/>
</dbReference>
<keyword evidence="3" id="KW-1185">Reference proteome</keyword>
<sequence length="103" mass="11785">MLATYGRMGGQTDEHDETIRNPFLQFRVGTLKSLQPVMGQRRKLKSKALSIRNKIAILFNSNETANTHTTHDLTFKRRQLRRGSPRTSDAQTLSLGHLRHDLT</sequence>
<feature type="region of interest" description="Disordered" evidence="1">
    <location>
        <begin position="77"/>
        <end position="103"/>
    </location>
</feature>
<feature type="compositionally biased region" description="Polar residues" evidence="1">
    <location>
        <begin position="85"/>
        <end position="94"/>
    </location>
</feature>
<dbReference type="EMBL" id="BGZK01000074">
    <property type="protein sequence ID" value="GBP15761.1"/>
    <property type="molecule type" value="Genomic_DNA"/>
</dbReference>
<name>A0A4C1TP60_EUMVA</name>
<accession>A0A4C1TP60</accession>
<organism evidence="2 3">
    <name type="scientific">Eumeta variegata</name>
    <name type="common">Bagworm moth</name>
    <name type="synonym">Eumeta japonica</name>
    <dbReference type="NCBI Taxonomy" id="151549"/>
    <lineage>
        <taxon>Eukaryota</taxon>
        <taxon>Metazoa</taxon>
        <taxon>Ecdysozoa</taxon>
        <taxon>Arthropoda</taxon>
        <taxon>Hexapoda</taxon>
        <taxon>Insecta</taxon>
        <taxon>Pterygota</taxon>
        <taxon>Neoptera</taxon>
        <taxon>Endopterygota</taxon>
        <taxon>Lepidoptera</taxon>
        <taxon>Glossata</taxon>
        <taxon>Ditrysia</taxon>
        <taxon>Tineoidea</taxon>
        <taxon>Psychidae</taxon>
        <taxon>Oiketicinae</taxon>
        <taxon>Eumeta</taxon>
    </lineage>
</organism>
<evidence type="ECO:0000256" key="1">
    <source>
        <dbReference type="SAM" id="MobiDB-lite"/>
    </source>
</evidence>
<dbReference type="AlphaFoldDB" id="A0A4C1TP60"/>
<comment type="caution">
    <text evidence="2">The sequence shown here is derived from an EMBL/GenBank/DDBJ whole genome shotgun (WGS) entry which is preliminary data.</text>
</comment>
<protein>
    <submittedName>
        <fullName evidence="2">Uncharacterized protein</fullName>
    </submittedName>
</protein>